<dbReference type="CDD" id="cd13861">
    <property type="entry name" value="CuRO_1_CumA_like"/>
    <property type="match status" value="1"/>
</dbReference>
<comment type="caution">
    <text evidence="7">The sequence shown here is derived from an EMBL/GenBank/DDBJ whole genome shotgun (WGS) entry which is preliminary data.</text>
</comment>
<evidence type="ECO:0000313" key="7">
    <source>
        <dbReference type="EMBL" id="GIH05455.1"/>
    </source>
</evidence>
<evidence type="ECO:0000259" key="4">
    <source>
        <dbReference type="Pfam" id="PF00394"/>
    </source>
</evidence>
<evidence type="ECO:0000313" key="8">
    <source>
        <dbReference type="Proteomes" id="UP000612899"/>
    </source>
</evidence>
<dbReference type="InterPro" id="IPR045087">
    <property type="entry name" value="Cu-oxidase_fam"/>
</dbReference>
<evidence type="ECO:0000259" key="6">
    <source>
        <dbReference type="Pfam" id="PF07732"/>
    </source>
</evidence>
<dbReference type="PANTHER" id="PTHR11709:SF394">
    <property type="entry name" value="FI03373P-RELATED"/>
    <property type="match status" value="1"/>
</dbReference>
<evidence type="ECO:0000256" key="1">
    <source>
        <dbReference type="ARBA" id="ARBA00022723"/>
    </source>
</evidence>
<dbReference type="SUPFAM" id="SSF49503">
    <property type="entry name" value="Cupredoxins"/>
    <property type="match status" value="3"/>
</dbReference>
<organism evidence="7 8">
    <name type="scientific">Rhizocola hellebori</name>
    <dbReference type="NCBI Taxonomy" id="1392758"/>
    <lineage>
        <taxon>Bacteria</taxon>
        <taxon>Bacillati</taxon>
        <taxon>Actinomycetota</taxon>
        <taxon>Actinomycetes</taxon>
        <taxon>Micromonosporales</taxon>
        <taxon>Micromonosporaceae</taxon>
        <taxon>Rhizocola</taxon>
    </lineage>
</organism>
<dbReference type="Gene3D" id="2.60.40.420">
    <property type="entry name" value="Cupredoxins - blue copper proteins"/>
    <property type="match status" value="3"/>
</dbReference>
<dbReference type="InterPro" id="IPR011706">
    <property type="entry name" value="Cu-oxidase_C"/>
</dbReference>
<keyword evidence="1" id="KW-0479">Metal-binding</keyword>
<sequence length="475" mass="51564">MGGLAMGTLGASAGYSTSPFVATDGPEVLAADEARSRGPVVEFRVEARTSEVDLGGRVMPAWCYGGAIPGTPVRVKVGDRLKATMANRLPHETSIHWHGIPVRNDADGVPHLTQEPVAPGADYTYQFTATHPGTYWFHPHTGTQLDRGLYSPLIVEDPNEPLVYDNEWIVVLDDWTERDPDEVLADLEKGMTHAGMGHTRATSNLLGGDAGNVQYPYFILNGRSPADAAVFQAKPGQRVRIRFLNAGSDTVFRVAVGGHQMQVTHADGYAVVPVQTDALLLGMGERYDVIVTLGDGVFPLVALAEGKNDAAFAIIRTGGGEAPPASVRPAELNRHIVSYRQLKPAAAVEMQSKLLDRSIRLQLTGSMRGYNWGFNGKRFDHAKPLKNPYEVVIGERVRLDFINTTGMFHPVHLHGHTFALGSPAGPRKDTAIVLPGQVLKAYFDADNPGLWMIHCHNVYHAAAGMMAVLAYRREA</sequence>
<dbReference type="EMBL" id="BONY01000019">
    <property type="protein sequence ID" value="GIH05455.1"/>
    <property type="molecule type" value="Genomic_DNA"/>
</dbReference>
<proteinExistence type="predicted"/>
<name>A0A8J3VGI5_9ACTN</name>
<dbReference type="Pfam" id="PF07732">
    <property type="entry name" value="Cu-oxidase_3"/>
    <property type="match status" value="1"/>
</dbReference>
<dbReference type="InterPro" id="IPR033138">
    <property type="entry name" value="Cu_oxidase_CS"/>
</dbReference>
<dbReference type="CDD" id="cd13870">
    <property type="entry name" value="CuRO_2_CopA_like_1"/>
    <property type="match status" value="1"/>
</dbReference>
<dbReference type="GO" id="GO:0005507">
    <property type="term" value="F:copper ion binding"/>
    <property type="evidence" value="ECO:0007669"/>
    <property type="project" value="InterPro"/>
</dbReference>
<dbReference type="GO" id="GO:0016491">
    <property type="term" value="F:oxidoreductase activity"/>
    <property type="evidence" value="ECO:0007669"/>
    <property type="project" value="UniProtKB-KW"/>
</dbReference>
<dbReference type="InterPro" id="IPR008972">
    <property type="entry name" value="Cupredoxin"/>
</dbReference>
<reference evidence="7" key="1">
    <citation type="submission" date="2021-01" db="EMBL/GenBank/DDBJ databases">
        <title>Whole genome shotgun sequence of Rhizocola hellebori NBRC 109834.</title>
        <authorList>
            <person name="Komaki H."/>
            <person name="Tamura T."/>
        </authorList>
    </citation>
    <scope>NUCLEOTIDE SEQUENCE</scope>
    <source>
        <strain evidence="7">NBRC 109834</strain>
    </source>
</reference>
<feature type="domain" description="Plastocyanin-like" evidence="6">
    <location>
        <begin position="53"/>
        <end position="159"/>
    </location>
</feature>
<feature type="domain" description="Plastocyanin-like" evidence="4">
    <location>
        <begin position="167"/>
        <end position="319"/>
    </location>
</feature>
<dbReference type="PANTHER" id="PTHR11709">
    <property type="entry name" value="MULTI-COPPER OXIDASE"/>
    <property type="match status" value="1"/>
</dbReference>
<accession>A0A8J3VGI5</accession>
<dbReference type="PROSITE" id="PS00080">
    <property type="entry name" value="MULTICOPPER_OXIDASE2"/>
    <property type="match status" value="1"/>
</dbReference>
<dbReference type="Pfam" id="PF00394">
    <property type="entry name" value="Cu-oxidase"/>
    <property type="match status" value="1"/>
</dbReference>
<evidence type="ECO:0000256" key="3">
    <source>
        <dbReference type="ARBA" id="ARBA00023008"/>
    </source>
</evidence>
<feature type="domain" description="Plastocyanin-like" evidence="5">
    <location>
        <begin position="358"/>
        <end position="472"/>
    </location>
</feature>
<keyword evidence="3" id="KW-0186">Copper</keyword>
<evidence type="ECO:0000259" key="5">
    <source>
        <dbReference type="Pfam" id="PF07731"/>
    </source>
</evidence>
<dbReference type="Pfam" id="PF07731">
    <property type="entry name" value="Cu-oxidase_2"/>
    <property type="match status" value="1"/>
</dbReference>
<dbReference type="InterPro" id="IPR002355">
    <property type="entry name" value="Cu_oxidase_Cu_BS"/>
</dbReference>
<dbReference type="InterPro" id="IPR001117">
    <property type="entry name" value="Cu-oxidase_2nd"/>
</dbReference>
<evidence type="ECO:0000256" key="2">
    <source>
        <dbReference type="ARBA" id="ARBA00023002"/>
    </source>
</evidence>
<dbReference type="Proteomes" id="UP000612899">
    <property type="component" value="Unassembled WGS sequence"/>
</dbReference>
<keyword evidence="8" id="KW-1185">Reference proteome</keyword>
<gene>
    <name evidence="7" type="primary">mmcO</name>
    <name evidence="7" type="ORF">Rhe02_35220</name>
</gene>
<dbReference type="InterPro" id="IPR034279">
    <property type="entry name" value="CuRO_3_CopA"/>
</dbReference>
<protein>
    <submittedName>
        <fullName evidence="7">Multicopper oxidase MmcO</fullName>
    </submittedName>
</protein>
<dbReference type="CDD" id="cd13896">
    <property type="entry name" value="CuRO_3_CopA"/>
    <property type="match status" value="1"/>
</dbReference>
<dbReference type="AlphaFoldDB" id="A0A8J3VGI5"/>
<dbReference type="InterPro" id="IPR011707">
    <property type="entry name" value="Cu-oxidase-like_N"/>
</dbReference>
<keyword evidence="2" id="KW-0560">Oxidoreductase</keyword>
<dbReference type="PROSITE" id="PS00079">
    <property type="entry name" value="MULTICOPPER_OXIDASE1"/>
    <property type="match status" value="1"/>
</dbReference>